<comment type="caution">
    <text evidence="9">The sequence shown here is derived from an EMBL/GenBank/DDBJ whole genome shotgun (WGS) entry which is preliminary data.</text>
</comment>
<dbReference type="PANTHER" id="PTHR33602:SF1">
    <property type="entry name" value="REGULATORY PROTEIN RECX FAMILY PROTEIN"/>
    <property type="match status" value="1"/>
</dbReference>
<feature type="domain" description="RecX third three-helical" evidence="7">
    <location>
        <begin position="216"/>
        <end position="262"/>
    </location>
</feature>
<organism evidence="9 11">
    <name type="scientific">Exiguobacterium indicum</name>
    <dbReference type="NCBI Taxonomy" id="296995"/>
    <lineage>
        <taxon>Bacteria</taxon>
        <taxon>Bacillati</taxon>
        <taxon>Bacillota</taxon>
        <taxon>Bacilli</taxon>
        <taxon>Bacillales</taxon>
        <taxon>Bacillales Family XII. Incertae Sedis</taxon>
        <taxon>Exiguobacterium</taxon>
    </lineage>
</organism>
<evidence type="ECO:0000256" key="2">
    <source>
        <dbReference type="ARBA" id="ARBA00009695"/>
    </source>
</evidence>
<reference evidence="10 12" key="2">
    <citation type="journal article" date="2016" name="Front. Microbiol.">
        <title>Genomic Resource of Rice Seed Associated Bacteria.</title>
        <authorList>
            <person name="Midha S."/>
            <person name="Bansal K."/>
            <person name="Sharma S."/>
            <person name="Kumar N."/>
            <person name="Patil P.P."/>
            <person name="Chaudhry V."/>
            <person name="Patil P.B."/>
        </authorList>
    </citation>
    <scope>NUCLEOTIDE SEQUENCE [LARGE SCALE GENOMIC DNA]</scope>
    <source>
        <strain evidence="10 12">RSA11</strain>
    </source>
</reference>
<dbReference type="EMBL" id="LDQV01000036">
    <property type="protein sequence ID" value="KTR25512.1"/>
    <property type="molecule type" value="Genomic_DNA"/>
</dbReference>
<comment type="subcellular location">
    <subcellularLocation>
        <location evidence="1 5">Cytoplasm</location>
    </subcellularLocation>
</comment>
<evidence type="ECO:0000313" key="9">
    <source>
        <dbReference type="EMBL" id="KSU48221.1"/>
    </source>
</evidence>
<dbReference type="Pfam" id="PF21982">
    <property type="entry name" value="RecX_HTH1"/>
    <property type="match status" value="1"/>
</dbReference>
<dbReference type="EMBL" id="LNQL01000005">
    <property type="protein sequence ID" value="KSU48221.1"/>
    <property type="molecule type" value="Genomic_DNA"/>
</dbReference>
<protein>
    <recommendedName>
        <fullName evidence="3 5">Regulatory protein RecX</fullName>
    </recommendedName>
</protein>
<feature type="domain" description="RecX first three-helical" evidence="8">
    <location>
        <begin position="65"/>
        <end position="104"/>
    </location>
</feature>
<dbReference type="PANTHER" id="PTHR33602">
    <property type="entry name" value="REGULATORY PROTEIN RECX FAMILY PROTEIN"/>
    <property type="match status" value="1"/>
</dbReference>
<evidence type="ECO:0000256" key="5">
    <source>
        <dbReference type="HAMAP-Rule" id="MF_01114"/>
    </source>
</evidence>
<dbReference type="InterPro" id="IPR053925">
    <property type="entry name" value="RecX_HTH_3rd"/>
</dbReference>
<dbReference type="Pfam" id="PF02631">
    <property type="entry name" value="RecX_HTH2"/>
    <property type="match status" value="1"/>
</dbReference>
<proteinExistence type="inferred from homology"/>
<feature type="domain" description="RecX second three-helical" evidence="6">
    <location>
        <begin position="111"/>
        <end position="152"/>
    </location>
</feature>
<dbReference type="Proteomes" id="UP000072605">
    <property type="component" value="Unassembled WGS sequence"/>
</dbReference>
<dbReference type="InterPro" id="IPR036388">
    <property type="entry name" value="WH-like_DNA-bd_sf"/>
</dbReference>
<dbReference type="RefSeq" id="WP_058265788.1">
    <property type="nucleotide sequence ID" value="NZ_FMYN01000005.1"/>
</dbReference>
<dbReference type="InterPro" id="IPR053926">
    <property type="entry name" value="RecX_HTH_1st"/>
</dbReference>
<evidence type="ECO:0000313" key="11">
    <source>
        <dbReference type="Proteomes" id="UP000053797"/>
    </source>
</evidence>
<evidence type="ECO:0000313" key="12">
    <source>
        <dbReference type="Proteomes" id="UP000072605"/>
    </source>
</evidence>
<dbReference type="GO" id="GO:0006282">
    <property type="term" value="P:regulation of DNA repair"/>
    <property type="evidence" value="ECO:0007669"/>
    <property type="project" value="UniProtKB-UniRule"/>
</dbReference>
<evidence type="ECO:0000256" key="1">
    <source>
        <dbReference type="ARBA" id="ARBA00004496"/>
    </source>
</evidence>
<evidence type="ECO:0000259" key="7">
    <source>
        <dbReference type="Pfam" id="PF21981"/>
    </source>
</evidence>
<gene>
    <name evidence="5" type="primary">recX</name>
    <name evidence="9" type="ORF">AS033_13885</name>
    <name evidence="10" type="ORF">RSA11_14920</name>
</gene>
<dbReference type="AlphaFoldDB" id="A0A0V8GD39"/>
<dbReference type="Gene3D" id="1.10.10.10">
    <property type="entry name" value="Winged helix-like DNA-binding domain superfamily/Winged helix DNA-binding domain"/>
    <property type="match status" value="4"/>
</dbReference>
<dbReference type="OrthoDB" id="5421057at2"/>
<sequence length="271" mass="31985">MKIKRISTQKKNSERFNIYVERDGKEEYAFAVDVDILIKYNLQRDKELDDDFVKEVLTAEEQQKAYRLSLNHLSYRMRATSEVVAYLTEKETPEHAIKHAIERLTEQRYLDDQQFALAYTATKKATTPQGPGRIRRDLEALKIPKTAIDEAIVTFTDEEEYEKVLKFLRQKQKELQRRSVRELTQKLQMTLMQRGFSSDLIKAGIEEVFRAEEGDEEEQAALYQARKYYPKYRQLEPFEREQKVKQALVRKGFPYGLAAQVLEQVKEEEAE</sequence>
<evidence type="ECO:0000256" key="4">
    <source>
        <dbReference type="ARBA" id="ARBA00022490"/>
    </source>
</evidence>
<comment type="function">
    <text evidence="5">Modulates RecA activity.</text>
</comment>
<dbReference type="GO" id="GO:0005737">
    <property type="term" value="C:cytoplasm"/>
    <property type="evidence" value="ECO:0007669"/>
    <property type="project" value="UniProtKB-SubCell"/>
</dbReference>
<feature type="domain" description="RecX third three-helical" evidence="7">
    <location>
        <begin position="158"/>
        <end position="203"/>
    </location>
</feature>
<dbReference type="InterPro" id="IPR053924">
    <property type="entry name" value="RecX_HTH_2nd"/>
</dbReference>
<evidence type="ECO:0000256" key="3">
    <source>
        <dbReference type="ARBA" id="ARBA00018111"/>
    </source>
</evidence>
<reference evidence="9 11" key="1">
    <citation type="journal article" date="2015" name="Int. J. Syst. Evol. Microbiol.">
        <title>Exiguobacterium enclense sp. nov., isolated from sediment.</title>
        <authorList>
            <person name="Dastager S.G."/>
            <person name="Mawlankar R."/>
            <person name="Sonalkar V.V."/>
            <person name="Thorat M.N."/>
            <person name="Mual P."/>
            <person name="Verma A."/>
            <person name="Krishnamurthi S."/>
            <person name="Tang S.K."/>
            <person name="Li W.J."/>
        </authorList>
    </citation>
    <scope>NUCLEOTIDE SEQUENCE [LARGE SCALE GENOMIC DNA]</scope>
    <source>
        <strain evidence="9 11">NIO-1109</strain>
    </source>
</reference>
<dbReference type="Pfam" id="PF21981">
    <property type="entry name" value="RecX_HTH3"/>
    <property type="match status" value="2"/>
</dbReference>
<accession>A0A0V8GD39</accession>
<name>A0A0V8GD39_9BACL</name>
<dbReference type="Proteomes" id="UP000053797">
    <property type="component" value="Unassembled WGS sequence"/>
</dbReference>
<dbReference type="InterPro" id="IPR003783">
    <property type="entry name" value="Regulatory_RecX"/>
</dbReference>
<comment type="similarity">
    <text evidence="2 5">Belongs to the RecX family.</text>
</comment>
<evidence type="ECO:0000259" key="8">
    <source>
        <dbReference type="Pfam" id="PF21982"/>
    </source>
</evidence>
<evidence type="ECO:0000259" key="6">
    <source>
        <dbReference type="Pfam" id="PF02631"/>
    </source>
</evidence>
<evidence type="ECO:0000313" key="10">
    <source>
        <dbReference type="EMBL" id="KTR25512.1"/>
    </source>
</evidence>
<keyword evidence="4 5" id="KW-0963">Cytoplasm</keyword>
<dbReference type="HAMAP" id="MF_01114">
    <property type="entry name" value="RecX"/>
    <property type="match status" value="1"/>
</dbReference>